<dbReference type="InterPro" id="IPR004360">
    <property type="entry name" value="Glyas_Fos-R_dOase_dom"/>
</dbReference>
<organism evidence="2 3">
    <name type="scientific">Flavobacterium agricola</name>
    <dbReference type="NCBI Taxonomy" id="2870839"/>
    <lineage>
        <taxon>Bacteria</taxon>
        <taxon>Pseudomonadati</taxon>
        <taxon>Bacteroidota</taxon>
        <taxon>Flavobacteriia</taxon>
        <taxon>Flavobacteriales</taxon>
        <taxon>Flavobacteriaceae</taxon>
        <taxon>Flavobacterium</taxon>
    </lineage>
</organism>
<evidence type="ECO:0000259" key="1">
    <source>
        <dbReference type="PROSITE" id="PS51819"/>
    </source>
</evidence>
<gene>
    <name evidence="2" type="ORF">K5I29_05015</name>
</gene>
<dbReference type="InterPro" id="IPR029068">
    <property type="entry name" value="Glyas_Bleomycin-R_OHBP_Dase"/>
</dbReference>
<evidence type="ECO:0000313" key="2">
    <source>
        <dbReference type="EMBL" id="UYW02264.1"/>
    </source>
</evidence>
<dbReference type="PROSITE" id="PS51819">
    <property type="entry name" value="VOC"/>
    <property type="match status" value="1"/>
</dbReference>
<proteinExistence type="predicted"/>
<protein>
    <submittedName>
        <fullName evidence="2">VOC family protein</fullName>
    </submittedName>
</protein>
<dbReference type="Pfam" id="PF00903">
    <property type="entry name" value="Glyoxalase"/>
    <property type="match status" value="1"/>
</dbReference>
<dbReference type="PANTHER" id="PTHR36503">
    <property type="entry name" value="BLR2520 PROTEIN"/>
    <property type="match status" value="1"/>
</dbReference>
<reference evidence="2" key="1">
    <citation type="submission" date="2021-08" db="EMBL/GenBank/DDBJ databases">
        <title>Flavobacterium sp. strain CC-SYL302.</title>
        <authorList>
            <person name="Lin S.-Y."/>
            <person name="Lee T.-H."/>
            <person name="Young C.-C."/>
        </authorList>
    </citation>
    <scope>NUCLEOTIDE SEQUENCE</scope>
    <source>
        <strain evidence="2">CC-SYL302</strain>
    </source>
</reference>
<dbReference type="Proteomes" id="UP001163328">
    <property type="component" value="Chromosome"/>
</dbReference>
<dbReference type="SUPFAM" id="SSF54593">
    <property type="entry name" value="Glyoxalase/Bleomycin resistance protein/Dihydroxybiphenyl dioxygenase"/>
    <property type="match status" value="1"/>
</dbReference>
<feature type="domain" description="VOC" evidence="1">
    <location>
        <begin position="2"/>
        <end position="131"/>
    </location>
</feature>
<dbReference type="PANTHER" id="PTHR36503:SF1">
    <property type="entry name" value="BLR2520 PROTEIN"/>
    <property type="match status" value="1"/>
</dbReference>
<keyword evidence="3" id="KW-1185">Reference proteome</keyword>
<dbReference type="Gene3D" id="3.10.180.10">
    <property type="entry name" value="2,3-Dihydroxybiphenyl 1,2-Dioxygenase, domain 1"/>
    <property type="match status" value="1"/>
</dbReference>
<dbReference type="RefSeq" id="WP_264434774.1">
    <property type="nucleotide sequence ID" value="NZ_CP081495.1"/>
</dbReference>
<dbReference type="EMBL" id="CP081495">
    <property type="protein sequence ID" value="UYW02264.1"/>
    <property type="molecule type" value="Genomic_DNA"/>
</dbReference>
<dbReference type="InterPro" id="IPR037523">
    <property type="entry name" value="VOC_core"/>
</dbReference>
<accession>A0ABY6M183</accession>
<name>A0ABY6M183_9FLAO</name>
<evidence type="ECO:0000313" key="3">
    <source>
        <dbReference type="Proteomes" id="UP001163328"/>
    </source>
</evidence>
<sequence length="135" mass="14990">MKIQGTVVCLPIKSIEKTLHFYKHVFELENLKEDEGIIAIELLNLSLFLIEQNAFLSYSKKANRGVLFPENNVANIISCAVETVNDVDLALEKALLNGGSISSKAGIDNQYGFYMGYISDPDGHLWELVCAKPNL</sequence>